<dbReference type="InterPro" id="IPR015187">
    <property type="entry name" value="BRCA2_OB_1"/>
</dbReference>
<evidence type="ECO:0000259" key="1">
    <source>
        <dbReference type="Pfam" id="PF09103"/>
    </source>
</evidence>
<protein>
    <submittedName>
        <fullName evidence="2">BRCA2, oligonucleotide/oligosaccharide-binding, domain 1, putative</fullName>
    </submittedName>
</protein>
<gene>
    <name evidence="2" type="ORF">ADEAN_000277200</name>
</gene>
<name>A0A7G2C8Z5_9TRYP</name>
<dbReference type="SUPFAM" id="SSF50249">
    <property type="entry name" value="Nucleic acid-binding proteins"/>
    <property type="match status" value="1"/>
</dbReference>
<reference evidence="2 3" key="1">
    <citation type="submission" date="2020-08" db="EMBL/GenBank/DDBJ databases">
        <authorList>
            <person name="Newling K."/>
            <person name="Davey J."/>
            <person name="Forrester S."/>
        </authorList>
    </citation>
    <scope>NUCLEOTIDE SEQUENCE [LARGE SCALE GENOMIC DNA]</scope>
    <source>
        <strain evidence="3">Crithidia deanei Carvalho (ATCC PRA-265)</strain>
    </source>
</reference>
<feature type="domain" description="BRCA2 OB1" evidence="1">
    <location>
        <begin position="71"/>
        <end position="180"/>
    </location>
</feature>
<organism evidence="2 3">
    <name type="scientific">Angomonas deanei</name>
    <dbReference type="NCBI Taxonomy" id="59799"/>
    <lineage>
        <taxon>Eukaryota</taxon>
        <taxon>Discoba</taxon>
        <taxon>Euglenozoa</taxon>
        <taxon>Kinetoplastea</taxon>
        <taxon>Metakinetoplastina</taxon>
        <taxon>Trypanosomatida</taxon>
        <taxon>Trypanosomatidae</taxon>
        <taxon>Strigomonadinae</taxon>
        <taxon>Angomonas</taxon>
    </lineage>
</organism>
<dbReference type="FunFam" id="2.40.50.140:FF:000438">
    <property type="entry name" value="DNA repair protein BRCA2, putative"/>
    <property type="match status" value="1"/>
</dbReference>
<dbReference type="VEuPathDB" id="TriTrypDB:ADEAN_000277200"/>
<dbReference type="PANTHER" id="PTHR11289:SF0">
    <property type="entry name" value="BREAST CANCER TYPE 2 SUSCEPTIBILITY PROTEIN"/>
    <property type="match status" value="1"/>
</dbReference>
<dbReference type="InterPro" id="IPR015525">
    <property type="entry name" value="BRCA2"/>
</dbReference>
<evidence type="ECO:0000313" key="3">
    <source>
        <dbReference type="Proteomes" id="UP000515908"/>
    </source>
</evidence>
<dbReference type="PANTHER" id="PTHR11289">
    <property type="entry name" value="BREAST CANCER TYPE 2 SUSCEPTIBILITY PROTEIN BRCA2"/>
    <property type="match status" value="1"/>
</dbReference>
<dbReference type="InterPro" id="IPR012340">
    <property type="entry name" value="NA-bd_OB-fold"/>
</dbReference>
<dbReference type="GO" id="GO:0006355">
    <property type="term" value="P:regulation of DNA-templated transcription"/>
    <property type="evidence" value="ECO:0007669"/>
    <property type="project" value="TreeGrafter"/>
</dbReference>
<sequence>MDEHNWRKFLTSLGANEKFCSAQWCRSAVRAAIHDLIHLSTVAEKDLVSASGVGILLCQKYNTEFINGDRPALRKVTEGDVAASSLMVVYVSGVCSDKVTPHTAVVTLCDGFYHVKASLDLSLSKLLREGKLFVGQKLSICAAKLLSSTQCPPLDCEEEVVLSVNYNCVRPVSPTTRLGLVYKEPGPVPIACVDPLGGLVPTLQGTVVRVLPPFFVTQYQTSGVSRVTRNAHSQSAYLNECERKKPLSDSTVQGSEFNISYVQCVTSFIVRDARGDDGLIQRWDGCSLADCLAVTESAEFPSLGSDVLLFGLQPAKNSSSTSFRNTKLFFASRPLRWTLLNKPRQVEVDYCTRADSFSSLSVGDSLNVFGLYLGSQETPQGKFFLLLLEDHSFVLLHMPAAATNKHISFAEPKETLTPFRVMHCTFVGASPDMDSDCSRVFASEYTECSQKPDRNDRGCFNRLLQFAKSIDRTSPKLKNRRDTIFSDCARVSLPKLNNTINLPDVPPTVQKETNVPYHLRRDYKEKDYNKVRIPPLVGQPTAPKAVPPAVSPHHYFYGNIVTLSFHPDFSKNLLEEEELPVVLPDSNKFAFYIGWQYGKTSEEVSRAASRDVSLLRGIFDQVLDPSTTAGVSDEKERGEEGGLKDGREAWLSSLLKSTGESGDDAAPRTTLQLNDDRRRHLSKAMKTAFRSAFFKFDVVEGELVKCICISKDCHITSLF</sequence>
<dbReference type="Pfam" id="PF09103">
    <property type="entry name" value="BRCA-2_OB1"/>
    <property type="match status" value="1"/>
</dbReference>
<dbReference type="Proteomes" id="UP000515908">
    <property type="component" value="Chromosome 04"/>
</dbReference>
<dbReference type="Gene3D" id="2.40.50.140">
    <property type="entry name" value="Nucleic acid-binding proteins"/>
    <property type="match status" value="1"/>
</dbReference>
<proteinExistence type="predicted"/>
<evidence type="ECO:0000313" key="2">
    <source>
        <dbReference type="EMBL" id="CAD2215317.1"/>
    </source>
</evidence>
<accession>A0A7G2C8Z5</accession>
<keyword evidence="3" id="KW-1185">Reference proteome</keyword>
<dbReference type="AlphaFoldDB" id="A0A7G2C8Z5"/>
<dbReference type="GO" id="GO:0000724">
    <property type="term" value="P:double-strand break repair via homologous recombination"/>
    <property type="evidence" value="ECO:0007669"/>
    <property type="project" value="InterPro"/>
</dbReference>
<dbReference type="EMBL" id="LR877148">
    <property type="protein sequence ID" value="CAD2215317.1"/>
    <property type="molecule type" value="Genomic_DNA"/>
</dbReference>